<dbReference type="AlphaFoldDB" id="A0A0M0KAR9"/>
<comment type="caution">
    <text evidence="2">The sequence shown here is derived from an EMBL/GenBank/DDBJ whole genome shotgun (WGS) entry which is preliminary data.</text>
</comment>
<evidence type="ECO:0000256" key="1">
    <source>
        <dbReference type="SAM" id="SignalP"/>
    </source>
</evidence>
<keyword evidence="1" id="KW-0732">Signal</keyword>
<sequence length="133" mass="14427">MMLASALVMPATVLTWVCEQVETEPETSVRVVGQEQTVAPLALTLGPSVAELEKICELMIETLPKNTMLDDSIVTVPLSTRTPPPHVAVFPLMVHDEMATVPPSTKTPPPPEKDIAVLPVMVHDEKVTVPPWT</sequence>
<gene>
    <name evidence="2" type="ORF">Ctob_016405</name>
</gene>
<keyword evidence="3" id="KW-1185">Reference proteome</keyword>
<accession>A0A0M0KAR9</accession>
<reference evidence="3" key="1">
    <citation type="journal article" date="2015" name="PLoS Genet.">
        <title>Genome Sequence and Transcriptome Analyses of Chrysochromulina tobin: Metabolic Tools for Enhanced Algal Fitness in the Prominent Order Prymnesiales (Haptophyceae).</title>
        <authorList>
            <person name="Hovde B.T."/>
            <person name="Deodato C.R."/>
            <person name="Hunsperger H.M."/>
            <person name="Ryken S.A."/>
            <person name="Yost W."/>
            <person name="Jha R.K."/>
            <person name="Patterson J."/>
            <person name="Monnat R.J. Jr."/>
            <person name="Barlow S.B."/>
            <person name="Starkenburg S.R."/>
            <person name="Cattolico R.A."/>
        </authorList>
    </citation>
    <scope>NUCLEOTIDE SEQUENCE</scope>
    <source>
        <strain evidence="3">CCMP291</strain>
    </source>
</reference>
<feature type="chain" id="PRO_5005602572" evidence="1">
    <location>
        <begin position="24"/>
        <end position="133"/>
    </location>
</feature>
<proteinExistence type="predicted"/>
<evidence type="ECO:0000313" key="2">
    <source>
        <dbReference type="EMBL" id="KOO35894.1"/>
    </source>
</evidence>
<evidence type="ECO:0000313" key="3">
    <source>
        <dbReference type="Proteomes" id="UP000037460"/>
    </source>
</evidence>
<dbReference type="EMBL" id="JWZX01000715">
    <property type="protein sequence ID" value="KOO35894.1"/>
    <property type="molecule type" value="Genomic_DNA"/>
</dbReference>
<feature type="signal peptide" evidence="1">
    <location>
        <begin position="1"/>
        <end position="23"/>
    </location>
</feature>
<protein>
    <submittedName>
        <fullName evidence="2">Uncharacterized protein</fullName>
    </submittedName>
</protein>
<organism evidence="2 3">
    <name type="scientific">Chrysochromulina tobinii</name>
    <dbReference type="NCBI Taxonomy" id="1460289"/>
    <lineage>
        <taxon>Eukaryota</taxon>
        <taxon>Haptista</taxon>
        <taxon>Haptophyta</taxon>
        <taxon>Prymnesiophyceae</taxon>
        <taxon>Prymnesiales</taxon>
        <taxon>Chrysochromulinaceae</taxon>
        <taxon>Chrysochromulina</taxon>
    </lineage>
</organism>
<name>A0A0M0KAR9_9EUKA</name>
<dbReference type="Proteomes" id="UP000037460">
    <property type="component" value="Unassembled WGS sequence"/>
</dbReference>